<keyword evidence="3" id="KW-1185">Reference proteome</keyword>
<dbReference type="Pfam" id="PF02995">
    <property type="entry name" value="DUF229"/>
    <property type="match status" value="1"/>
</dbReference>
<organism evidence="2 3">
    <name type="scientific">Coptotermes formosanus</name>
    <name type="common">Formosan subterranean termite</name>
    <dbReference type="NCBI Taxonomy" id="36987"/>
    <lineage>
        <taxon>Eukaryota</taxon>
        <taxon>Metazoa</taxon>
        <taxon>Ecdysozoa</taxon>
        <taxon>Arthropoda</taxon>
        <taxon>Hexapoda</taxon>
        <taxon>Insecta</taxon>
        <taxon>Pterygota</taxon>
        <taxon>Neoptera</taxon>
        <taxon>Polyneoptera</taxon>
        <taxon>Dictyoptera</taxon>
        <taxon>Blattodea</taxon>
        <taxon>Blattoidea</taxon>
        <taxon>Termitoidae</taxon>
        <taxon>Rhinotermitidae</taxon>
        <taxon>Coptotermes</taxon>
    </lineage>
</organism>
<gene>
    <name evidence="2" type="ORF">Cfor_10925</name>
</gene>
<dbReference type="InterPro" id="IPR017850">
    <property type="entry name" value="Alkaline_phosphatase_core_sf"/>
</dbReference>
<comment type="caution">
    <text evidence="2">The sequence shown here is derived from an EMBL/GenBank/DDBJ whole genome shotgun (WGS) entry which is preliminary data.</text>
</comment>
<dbReference type="InterPro" id="IPR004245">
    <property type="entry name" value="DUF229"/>
</dbReference>
<keyword evidence="1" id="KW-1133">Transmembrane helix</keyword>
<dbReference type="FunCoup" id="A0A6L2Q031">
    <property type="interactions" value="3"/>
</dbReference>
<keyword evidence="1" id="KW-0812">Transmembrane</keyword>
<dbReference type="InParanoid" id="A0A6L2Q031"/>
<dbReference type="CDD" id="cd16021">
    <property type="entry name" value="ALP_like"/>
    <property type="match status" value="1"/>
</dbReference>
<dbReference type="FunFam" id="3.40.720.10:FF:000017">
    <property type="entry name" value="Predicted protein"/>
    <property type="match status" value="1"/>
</dbReference>
<proteinExistence type="predicted"/>
<dbReference type="PANTHER" id="PTHR10974:SF9">
    <property type="entry name" value="DUF229 DOMAIN CONTAINING PROTEIN-RELATED"/>
    <property type="match status" value="1"/>
</dbReference>
<evidence type="ECO:0000313" key="2">
    <source>
        <dbReference type="EMBL" id="GFG38089.1"/>
    </source>
</evidence>
<name>A0A6L2Q031_COPFO</name>
<dbReference type="OrthoDB" id="413313at2759"/>
<feature type="transmembrane region" description="Helical" evidence="1">
    <location>
        <begin position="12"/>
        <end position="31"/>
    </location>
</feature>
<dbReference type="Gene3D" id="3.40.720.10">
    <property type="entry name" value="Alkaline Phosphatase, subunit A"/>
    <property type="match status" value="1"/>
</dbReference>
<reference evidence="3" key="1">
    <citation type="submission" date="2020-01" db="EMBL/GenBank/DDBJ databases">
        <title>Draft genome sequence of the Termite Coptotermes fromosanus.</title>
        <authorList>
            <person name="Itakura S."/>
            <person name="Yosikawa Y."/>
            <person name="Umezawa K."/>
        </authorList>
    </citation>
    <scope>NUCLEOTIDE SEQUENCE [LARGE SCALE GENOMIC DNA]</scope>
</reference>
<sequence length="666" mass="75418">MDLKPRRGGGRKMFRGGLAIVVGISLIGLYFSCTVLQDTMNIDRLFHLATSGNEPGSANGADSYLVWSHKCQIPNLDPFDESIRKFATHAKPIICSSKPPLTYVTVVHEGAHKYLLKLNTSAVAHYAVHPENVNCCYSVVTRVNGPDGKEYSRTADNYYSVSECSDFDTEVALHSEEEFILVRCFKTTTRGTKREVYKNTHAVVPVKREVELKLNKSNFEGSSVEKKRLSVFVLGLDSVSRLNLLRTMPKTVHYLRRNGWLELLGYNKIGENTLPNLAAILMGLSQVQMKKQCWVSRYEKFDNCPFIWREFSSLGYVTAYAEDEPAGSTFNYHKTGFVVPPTDYYIRPFLLASEDKLPVKKRASLNVCLGPTPTSEHIFRYITDFATVFKSALYFGVCWINNFSHSSNAIPATVDERVALFFHQLNETGAFNTTFMIFLSDHGMRWGDIRRTSIGWFEERLPFIYIWVPEWFKQKHPDFYKNLKTNRNRLTSPFDLHLTLREILEGSRQGNTTWIPYGCPGCPKCVSLFSEVPAERDCEDAGITANWCTCNKYRPMPIEDEASQAIAFHILSEINSKLKKAANVSASCAELTLDHVISVKRKVPMVSHDDFIVTFDTFPGGAVFEATVRRSDGAFQLKGDISRINSYGNQSDCVDDAELKLYCYCT</sequence>
<dbReference type="SUPFAM" id="SSF53649">
    <property type="entry name" value="Alkaline phosphatase-like"/>
    <property type="match status" value="1"/>
</dbReference>
<dbReference type="EMBL" id="BLKM01012978">
    <property type="protein sequence ID" value="GFG38089.1"/>
    <property type="molecule type" value="Genomic_DNA"/>
</dbReference>
<dbReference type="PANTHER" id="PTHR10974">
    <property type="entry name" value="FI08016P-RELATED"/>
    <property type="match status" value="1"/>
</dbReference>
<protein>
    <submittedName>
        <fullName evidence="2">Uncharacterized protein</fullName>
    </submittedName>
</protein>
<dbReference type="Proteomes" id="UP000502823">
    <property type="component" value="Unassembled WGS sequence"/>
</dbReference>
<dbReference type="GO" id="GO:0005615">
    <property type="term" value="C:extracellular space"/>
    <property type="evidence" value="ECO:0007669"/>
    <property type="project" value="TreeGrafter"/>
</dbReference>
<evidence type="ECO:0000313" key="3">
    <source>
        <dbReference type="Proteomes" id="UP000502823"/>
    </source>
</evidence>
<dbReference type="AlphaFoldDB" id="A0A6L2Q031"/>
<accession>A0A6L2Q031</accession>
<evidence type="ECO:0000256" key="1">
    <source>
        <dbReference type="SAM" id="Phobius"/>
    </source>
</evidence>
<keyword evidence="1" id="KW-0472">Membrane</keyword>